<comment type="caution">
    <text evidence="1">The sequence shown here is derived from an EMBL/GenBank/DDBJ whole genome shotgun (WGS) entry which is preliminary data.</text>
</comment>
<dbReference type="EMBL" id="JACEIK010017502">
    <property type="protein sequence ID" value="MCE5165876.1"/>
    <property type="molecule type" value="Genomic_DNA"/>
</dbReference>
<sequence length="114" mass="12826">RQRGYIGEDEKGEERVYSARFGGVMPVVWTVAGGLLMGKAEHGRGAVADLVVYDRMEKWEKIRQGGVFVVFQWLVAFRSCVVVGREESRRGGWWWVVLAGSGKRGREGVVRRLG</sequence>
<organism evidence="1 2">
    <name type="scientific">Datura stramonium</name>
    <name type="common">Jimsonweed</name>
    <name type="synonym">Common thornapple</name>
    <dbReference type="NCBI Taxonomy" id="4076"/>
    <lineage>
        <taxon>Eukaryota</taxon>
        <taxon>Viridiplantae</taxon>
        <taxon>Streptophyta</taxon>
        <taxon>Embryophyta</taxon>
        <taxon>Tracheophyta</taxon>
        <taxon>Spermatophyta</taxon>
        <taxon>Magnoliopsida</taxon>
        <taxon>eudicotyledons</taxon>
        <taxon>Gunneridae</taxon>
        <taxon>Pentapetalae</taxon>
        <taxon>asterids</taxon>
        <taxon>lamiids</taxon>
        <taxon>Solanales</taxon>
        <taxon>Solanaceae</taxon>
        <taxon>Solanoideae</taxon>
        <taxon>Datureae</taxon>
        <taxon>Datura</taxon>
    </lineage>
</organism>
<accession>A0ABS8Y5B2</accession>
<evidence type="ECO:0000313" key="1">
    <source>
        <dbReference type="EMBL" id="MCE5165876.1"/>
    </source>
</evidence>
<proteinExistence type="predicted"/>
<gene>
    <name evidence="1" type="ORF">HAX54_012777</name>
</gene>
<reference evidence="1 2" key="1">
    <citation type="journal article" date="2021" name="BMC Genomics">
        <title>Datura genome reveals duplications of psychoactive alkaloid biosynthetic genes and high mutation rate following tissue culture.</title>
        <authorList>
            <person name="Rajewski A."/>
            <person name="Carter-House D."/>
            <person name="Stajich J."/>
            <person name="Litt A."/>
        </authorList>
    </citation>
    <scope>NUCLEOTIDE SEQUENCE [LARGE SCALE GENOMIC DNA]</scope>
    <source>
        <strain evidence="1">AR-01</strain>
    </source>
</reference>
<name>A0ABS8Y5B2_DATST</name>
<feature type="non-terminal residue" evidence="1">
    <location>
        <position position="1"/>
    </location>
</feature>
<evidence type="ECO:0000313" key="2">
    <source>
        <dbReference type="Proteomes" id="UP000823775"/>
    </source>
</evidence>
<keyword evidence="2" id="KW-1185">Reference proteome</keyword>
<protein>
    <submittedName>
        <fullName evidence="1">Uncharacterized protein</fullName>
    </submittedName>
</protein>
<dbReference type="Proteomes" id="UP000823775">
    <property type="component" value="Unassembled WGS sequence"/>
</dbReference>